<evidence type="ECO:0000256" key="2">
    <source>
        <dbReference type="ARBA" id="ARBA00023015"/>
    </source>
</evidence>
<dbReference type="PANTHER" id="PTHR43214:SF24">
    <property type="entry name" value="TRANSCRIPTIONAL REGULATORY PROTEIN NARL-RELATED"/>
    <property type="match status" value="1"/>
</dbReference>
<dbReference type="PROSITE" id="PS00622">
    <property type="entry name" value="HTH_LUXR_1"/>
    <property type="match status" value="1"/>
</dbReference>
<dbReference type="PANTHER" id="PTHR43214">
    <property type="entry name" value="TWO-COMPONENT RESPONSE REGULATOR"/>
    <property type="match status" value="1"/>
</dbReference>
<dbReference type="InterPro" id="IPR011006">
    <property type="entry name" value="CheY-like_superfamily"/>
</dbReference>
<reference evidence="8 9" key="1">
    <citation type="journal article" date="2019" name="Int. J. Syst. Evol. Microbiol.">
        <title>The Global Catalogue of Microorganisms (GCM) 10K type strain sequencing project: providing services to taxonomists for standard genome sequencing and annotation.</title>
        <authorList>
            <consortium name="The Broad Institute Genomics Platform"/>
            <consortium name="The Broad Institute Genome Sequencing Center for Infectious Disease"/>
            <person name="Wu L."/>
            <person name="Ma J."/>
        </authorList>
    </citation>
    <scope>NUCLEOTIDE SEQUENCE [LARGE SCALE GENOMIC DNA]</scope>
    <source>
        <strain evidence="8 9">JCM 14919</strain>
    </source>
</reference>
<dbReference type="EMBL" id="BAAAOP010000006">
    <property type="protein sequence ID" value="GAA2188645.1"/>
    <property type="molecule type" value="Genomic_DNA"/>
</dbReference>
<dbReference type="RefSeq" id="WP_346058121.1">
    <property type="nucleotide sequence ID" value="NZ_BAAAOP010000006.1"/>
</dbReference>
<name>A0ABN3B702_9MICO</name>
<organism evidence="8 9">
    <name type="scientific">Leucobacter alluvii</name>
    <dbReference type="NCBI Taxonomy" id="340321"/>
    <lineage>
        <taxon>Bacteria</taxon>
        <taxon>Bacillati</taxon>
        <taxon>Actinomycetota</taxon>
        <taxon>Actinomycetes</taxon>
        <taxon>Micrococcales</taxon>
        <taxon>Microbacteriaceae</taxon>
        <taxon>Leucobacter</taxon>
    </lineage>
</organism>
<evidence type="ECO:0000259" key="6">
    <source>
        <dbReference type="PROSITE" id="PS50043"/>
    </source>
</evidence>
<evidence type="ECO:0000259" key="7">
    <source>
        <dbReference type="PROSITE" id="PS50110"/>
    </source>
</evidence>
<accession>A0ABN3B702</accession>
<dbReference type="Pfam" id="PF00072">
    <property type="entry name" value="Response_reg"/>
    <property type="match status" value="1"/>
</dbReference>
<feature type="domain" description="Response regulatory" evidence="7">
    <location>
        <begin position="18"/>
        <end position="134"/>
    </location>
</feature>
<dbReference type="SUPFAM" id="SSF52172">
    <property type="entry name" value="CheY-like"/>
    <property type="match status" value="1"/>
</dbReference>
<evidence type="ECO:0000256" key="3">
    <source>
        <dbReference type="ARBA" id="ARBA00023125"/>
    </source>
</evidence>
<dbReference type="SUPFAM" id="SSF46894">
    <property type="entry name" value="C-terminal effector domain of the bipartite response regulators"/>
    <property type="match status" value="1"/>
</dbReference>
<evidence type="ECO:0000256" key="5">
    <source>
        <dbReference type="PROSITE-ProRule" id="PRU00169"/>
    </source>
</evidence>
<dbReference type="CDD" id="cd06170">
    <property type="entry name" value="LuxR_C_like"/>
    <property type="match status" value="1"/>
</dbReference>
<evidence type="ECO:0000313" key="8">
    <source>
        <dbReference type="EMBL" id="GAA2188645.1"/>
    </source>
</evidence>
<dbReference type="InterPro" id="IPR058245">
    <property type="entry name" value="NreC/VraR/RcsB-like_REC"/>
</dbReference>
<sequence length="235" mass="24974">MSEAHTGTNAGAGSDVIRLLIADDQDLVRYGLRLVLDAHPGIEVVGEAADGAEAVRAAGRLAPDVVLMDVRMPGTDGIEATREITARHPGVRVLMLTTYDVDEYAFGALQAGAAGFLSKNTRPDELIAAVRAVVTGDAVVSPRVTAKLIEIAVPHLARDEAPARAHELDALSDRERDVFALVGRGLTNREIAAALHVTESTVKAHFGRILMKLGVPNRVLAVIRAYELGVVRVEP</sequence>
<feature type="domain" description="HTH luxR-type" evidence="6">
    <location>
        <begin position="164"/>
        <end position="229"/>
    </location>
</feature>
<gene>
    <name evidence="8" type="ORF">GCM10009786_18560</name>
</gene>
<dbReference type="Pfam" id="PF00196">
    <property type="entry name" value="GerE"/>
    <property type="match status" value="1"/>
</dbReference>
<keyword evidence="1 5" id="KW-0597">Phosphoprotein</keyword>
<dbReference type="PROSITE" id="PS50110">
    <property type="entry name" value="RESPONSE_REGULATORY"/>
    <property type="match status" value="1"/>
</dbReference>
<comment type="caution">
    <text evidence="8">The sequence shown here is derived from an EMBL/GenBank/DDBJ whole genome shotgun (WGS) entry which is preliminary data.</text>
</comment>
<proteinExistence type="predicted"/>
<evidence type="ECO:0000256" key="4">
    <source>
        <dbReference type="ARBA" id="ARBA00023163"/>
    </source>
</evidence>
<keyword evidence="2" id="KW-0805">Transcription regulation</keyword>
<keyword evidence="9" id="KW-1185">Reference proteome</keyword>
<dbReference type="PROSITE" id="PS50043">
    <property type="entry name" value="HTH_LUXR_2"/>
    <property type="match status" value="1"/>
</dbReference>
<dbReference type="InterPro" id="IPR001789">
    <property type="entry name" value="Sig_transdc_resp-reg_receiver"/>
</dbReference>
<keyword evidence="3" id="KW-0238">DNA-binding</keyword>
<dbReference type="SMART" id="SM00421">
    <property type="entry name" value="HTH_LUXR"/>
    <property type="match status" value="1"/>
</dbReference>
<dbReference type="CDD" id="cd17535">
    <property type="entry name" value="REC_NarL-like"/>
    <property type="match status" value="1"/>
</dbReference>
<evidence type="ECO:0000256" key="1">
    <source>
        <dbReference type="ARBA" id="ARBA00022553"/>
    </source>
</evidence>
<keyword evidence="4" id="KW-0804">Transcription</keyword>
<evidence type="ECO:0000313" key="9">
    <source>
        <dbReference type="Proteomes" id="UP001501084"/>
    </source>
</evidence>
<protein>
    <submittedName>
        <fullName evidence="8">Response regulator</fullName>
    </submittedName>
</protein>
<dbReference type="InterPro" id="IPR016032">
    <property type="entry name" value="Sig_transdc_resp-reg_C-effctor"/>
</dbReference>
<dbReference type="SMART" id="SM00448">
    <property type="entry name" value="REC"/>
    <property type="match status" value="1"/>
</dbReference>
<dbReference type="PRINTS" id="PR00038">
    <property type="entry name" value="HTHLUXR"/>
</dbReference>
<dbReference type="Proteomes" id="UP001501084">
    <property type="component" value="Unassembled WGS sequence"/>
</dbReference>
<dbReference type="Gene3D" id="3.40.50.2300">
    <property type="match status" value="1"/>
</dbReference>
<feature type="modified residue" description="4-aspartylphosphate" evidence="5">
    <location>
        <position position="69"/>
    </location>
</feature>
<dbReference type="InterPro" id="IPR000792">
    <property type="entry name" value="Tscrpt_reg_LuxR_C"/>
</dbReference>
<dbReference type="InterPro" id="IPR039420">
    <property type="entry name" value="WalR-like"/>
</dbReference>